<gene>
    <name evidence="2" type="ORF">BIV23_12715</name>
</gene>
<name>A0A1S2QIZ5_9ACTN</name>
<dbReference type="EMBL" id="MLYO01000021">
    <property type="protein sequence ID" value="OIK05426.1"/>
    <property type="molecule type" value="Genomic_DNA"/>
</dbReference>
<keyword evidence="3" id="KW-1185">Reference proteome</keyword>
<comment type="caution">
    <text evidence="2">The sequence shown here is derived from an EMBL/GenBank/DDBJ whole genome shotgun (WGS) entry which is preliminary data.</text>
</comment>
<feature type="compositionally biased region" description="Basic and acidic residues" evidence="1">
    <location>
        <begin position="53"/>
        <end position="63"/>
    </location>
</feature>
<organism evidence="2 3">
    <name type="scientific">Streptomyces monashensis</name>
    <dbReference type="NCBI Taxonomy" id="1678012"/>
    <lineage>
        <taxon>Bacteria</taxon>
        <taxon>Bacillati</taxon>
        <taxon>Actinomycetota</taxon>
        <taxon>Actinomycetes</taxon>
        <taxon>Kitasatosporales</taxon>
        <taxon>Streptomycetaceae</taxon>
        <taxon>Streptomyces</taxon>
    </lineage>
</organism>
<sequence length="160" mass="15944">MDPVDVPEVVGAAWRAVDGGGVEDSGGVGEAGRSWPRPMLRLSGAVAAWARSPEPRSIEEKARPPPTSATAVATTARRWLFFQRASCRRRAARPCGARGASVTSAAPAVASMPYSAGSAAGTPSYQGASSSAGAGAVEGMCGAAVPVEYPSVPGGAMSGA</sequence>
<evidence type="ECO:0000313" key="2">
    <source>
        <dbReference type="EMBL" id="OIK05426.1"/>
    </source>
</evidence>
<proteinExistence type="predicted"/>
<evidence type="ECO:0000256" key="1">
    <source>
        <dbReference type="SAM" id="MobiDB-lite"/>
    </source>
</evidence>
<evidence type="ECO:0000313" key="3">
    <source>
        <dbReference type="Proteomes" id="UP000179642"/>
    </source>
</evidence>
<feature type="region of interest" description="Disordered" evidence="1">
    <location>
        <begin position="51"/>
        <end position="71"/>
    </location>
</feature>
<accession>A0A1S2QIZ5</accession>
<protein>
    <submittedName>
        <fullName evidence="2">Uncharacterized protein</fullName>
    </submittedName>
</protein>
<dbReference type="AlphaFoldDB" id="A0A1S2QIZ5"/>
<dbReference type="Proteomes" id="UP000179642">
    <property type="component" value="Unassembled WGS sequence"/>
</dbReference>
<reference evidence="2 3" key="1">
    <citation type="submission" date="2016-10" db="EMBL/GenBank/DDBJ databases">
        <title>Genome sequence of Streptomyces sp. MUSC 1.</title>
        <authorList>
            <person name="Lee L.-H."/>
            <person name="Ser H.-L."/>
            <person name="Law J.W.-F."/>
        </authorList>
    </citation>
    <scope>NUCLEOTIDE SEQUENCE [LARGE SCALE GENOMIC DNA]</scope>
    <source>
        <strain evidence="2 3">MUSC 1</strain>
    </source>
</reference>